<protein>
    <recommendedName>
        <fullName evidence="3">Cyclin C-terminal domain-containing protein</fullName>
    </recommendedName>
</protein>
<dbReference type="AlphaFoldDB" id="A2EN81"/>
<dbReference type="InterPro" id="IPR036915">
    <property type="entry name" value="Cyclin-like_sf"/>
</dbReference>
<reference evidence="1" key="1">
    <citation type="submission" date="2006-10" db="EMBL/GenBank/DDBJ databases">
        <authorList>
            <person name="Amadeo P."/>
            <person name="Zhao Q."/>
            <person name="Wortman J."/>
            <person name="Fraser-Liggett C."/>
            <person name="Carlton J."/>
        </authorList>
    </citation>
    <scope>NUCLEOTIDE SEQUENCE</scope>
    <source>
        <strain evidence="1">G3</strain>
    </source>
</reference>
<dbReference type="Gene3D" id="1.10.472.10">
    <property type="entry name" value="Cyclin-like"/>
    <property type="match status" value="2"/>
</dbReference>
<organism evidence="1 2">
    <name type="scientific">Trichomonas vaginalis (strain ATCC PRA-98 / G3)</name>
    <dbReference type="NCBI Taxonomy" id="412133"/>
    <lineage>
        <taxon>Eukaryota</taxon>
        <taxon>Metamonada</taxon>
        <taxon>Parabasalia</taxon>
        <taxon>Trichomonadida</taxon>
        <taxon>Trichomonadidae</taxon>
        <taxon>Trichomonas</taxon>
    </lineage>
</organism>
<proteinExistence type="predicted"/>
<reference evidence="1" key="2">
    <citation type="journal article" date="2007" name="Science">
        <title>Draft genome sequence of the sexually transmitted pathogen Trichomonas vaginalis.</title>
        <authorList>
            <person name="Carlton J.M."/>
            <person name="Hirt R.P."/>
            <person name="Silva J.C."/>
            <person name="Delcher A.L."/>
            <person name="Schatz M."/>
            <person name="Zhao Q."/>
            <person name="Wortman J.R."/>
            <person name="Bidwell S.L."/>
            <person name="Alsmark U.C.M."/>
            <person name="Besteiro S."/>
            <person name="Sicheritz-Ponten T."/>
            <person name="Noel C.J."/>
            <person name="Dacks J.B."/>
            <person name="Foster P.G."/>
            <person name="Simillion C."/>
            <person name="Van de Peer Y."/>
            <person name="Miranda-Saavedra D."/>
            <person name="Barton G.J."/>
            <person name="Westrop G.D."/>
            <person name="Mueller S."/>
            <person name="Dessi D."/>
            <person name="Fiori P.L."/>
            <person name="Ren Q."/>
            <person name="Paulsen I."/>
            <person name="Zhang H."/>
            <person name="Bastida-Corcuera F.D."/>
            <person name="Simoes-Barbosa A."/>
            <person name="Brown M.T."/>
            <person name="Hayes R.D."/>
            <person name="Mukherjee M."/>
            <person name="Okumura C.Y."/>
            <person name="Schneider R."/>
            <person name="Smith A.J."/>
            <person name="Vanacova S."/>
            <person name="Villalvazo M."/>
            <person name="Haas B.J."/>
            <person name="Pertea M."/>
            <person name="Feldblyum T.V."/>
            <person name="Utterback T.R."/>
            <person name="Shu C.L."/>
            <person name="Osoegawa K."/>
            <person name="de Jong P.J."/>
            <person name="Hrdy I."/>
            <person name="Horvathova L."/>
            <person name="Zubacova Z."/>
            <person name="Dolezal P."/>
            <person name="Malik S.B."/>
            <person name="Logsdon J.M. Jr."/>
            <person name="Henze K."/>
            <person name="Gupta A."/>
            <person name="Wang C.C."/>
            <person name="Dunne R.L."/>
            <person name="Upcroft J.A."/>
            <person name="Upcroft P."/>
            <person name="White O."/>
            <person name="Salzberg S.L."/>
            <person name="Tang P."/>
            <person name="Chiu C.-H."/>
            <person name="Lee Y.-S."/>
            <person name="Embley T.M."/>
            <person name="Coombs G.H."/>
            <person name="Mottram J.C."/>
            <person name="Tachezy J."/>
            <person name="Fraser-Liggett C.M."/>
            <person name="Johnson P.J."/>
        </authorList>
    </citation>
    <scope>NUCLEOTIDE SEQUENCE [LARGE SCALE GENOMIC DNA]</scope>
    <source>
        <strain evidence="1">G3</strain>
    </source>
</reference>
<name>A2EN81_TRIV3</name>
<dbReference type="VEuPathDB" id="TrichDB:TVAGG3_0546140"/>
<evidence type="ECO:0000313" key="2">
    <source>
        <dbReference type="Proteomes" id="UP000001542"/>
    </source>
</evidence>
<dbReference type="RefSeq" id="XP_001318141.1">
    <property type="nucleotide sequence ID" value="XM_001318106.1"/>
</dbReference>
<dbReference type="Proteomes" id="UP000001542">
    <property type="component" value="Unassembled WGS sequence"/>
</dbReference>
<dbReference type="VEuPathDB" id="TrichDB:TVAG_353590"/>
<accession>A2EN81</accession>
<gene>
    <name evidence="1" type="ORF">TVAG_353590</name>
</gene>
<dbReference type="InParanoid" id="A2EN81"/>
<dbReference type="GO" id="GO:0045944">
    <property type="term" value="P:positive regulation of transcription by RNA polymerase II"/>
    <property type="evidence" value="ECO:0000318"/>
    <property type="project" value="GO_Central"/>
</dbReference>
<dbReference type="PANTHER" id="PTHR10026">
    <property type="entry name" value="CYCLIN"/>
    <property type="match status" value="1"/>
</dbReference>
<dbReference type="KEGG" id="tva:4763789"/>
<evidence type="ECO:0000313" key="1">
    <source>
        <dbReference type="EMBL" id="EAY05918.1"/>
    </source>
</evidence>
<evidence type="ECO:0008006" key="3">
    <source>
        <dbReference type="Google" id="ProtNLM"/>
    </source>
</evidence>
<dbReference type="GO" id="GO:0016538">
    <property type="term" value="F:cyclin-dependent protein serine/threonine kinase regulator activity"/>
    <property type="evidence" value="ECO:0000318"/>
    <property type="project" value="GO_Central"/>
</dbReference>
<keyword evidence="2" id="KW-1185">Reference proteome</keyword>
<dbReference type="EMBL" id="DS113437">
    <property type="protein sequence ID" value="EAY05918.1"/>
    <property type="molecule type" value="Genomic_DNA"/>
</dbReference>
<dbReference type="SMR" id="A2EN81"/>
<dbReference type="InterPro" id="IPR043198">
    <property type="entry name" value="Cyclin/Ssn8"/>
</dbReference>
<dbReference type="SUPFAM" id="SSF47954">
    <property type="entry name" value="Cyclin-like"/>
    <property type="match status" value="2"/>
</dbReference>
<sequence>MNQYAIPQPDFRKDPTVTGSHEEYWVVYPKSQWNNQWNYSSKDLEKQILDAVQKIRRIGVRYNMPPRLIHYTQLLIWRFYAKEQIDTHPLGIYILQAFECAARFVECEIHNYIQSIQADPDFPKSSSLSTNTPELLLHFQFVTSLEYTVRIHHPSEYIPMYLKPQQYGLDPDIVNLAEKIVSDSFLTPCCLVHRPAAIAEGAVIMAATILDRQNSICVRSAKALSFISDMKFYYDHSQKL</sequence>
<dbReference type="GO" id="GO:0005634">
    <property type="term" value="C:nucleus"/>
    <property type="evidence" value="ECO:0000318"/>
    <property type="project" value="GO_Central"/>
</dbReference>
<dbReference type="GO" id="GO:0016592">
    <property type="term" value="C:mediator complex"/>
    <property type="evidence" value="ECO:0000318"/>
    <property type="project" value="GO_Central"/>
</dbReference>